<proteinExistence type="predicted"/>
<sequence>MSAATKGGWVVAASIGAVEALKDQLGVCRWNYVFRSIEQRAKSRVQSYYHTHIISAPPPPASPSGGRMMRMMGAERERVERRDVCVKKVMDLSCWGPTTVRF</sequence>
<dbReference type="EMBL" id="SDAM02000033">
    <property type="protein sequence ID" value="KAH6835586.1"/>
    <property type="molecule type" value="Genomic_DNA"/>
</dbReference>
<dbReference type="Pfam" id="PF12609">
    <property type="entry name" value="DUF3774"/>
    <property type="match status" value="1"/>
</dbReference>
<dbReference type="AlphaFoldDB" id="A0AAD4PDS9"/>
<evidence type="ECO:0008006" key="3">
    <source>
        <dbReference type="Google" id="ProtNLM"/>
    </source>
</evidence>
<comment type="caution">
    <text evidence="1">The sequence shown here is derived from an EMBL/GenBank/DDBJ whole genome shotgun (WGS) entry which is preliminary data.</text>
</comment>
<dbReference type="Proteomes" id="UP001190926">
    <property type="component" value="Unassembled WGS sequence"/>
</dbReference>
<name>A0AAD4PDS9_PERFH</name>
<dbReference type="InterPro" id="IPR022251">
    <property type="entry name" value="DUF3774_wound-induced"/>
</dbReference>
<evidence type="ECO:0000313" key="1">
    <source>
        <dbReference type="EMBL" id="KAH6835586.1"/>
    </source>
</evidence>
<organism evidence="1 2">
    <name type="scientific">Perilla frutescens var. hirtella</name>
    <name type="common">Perilla citriodora</name>
    <name type="synonym">Perilla setoyensis</name>
    <dbReference type="NCBI Taxonomy" id="608512"/>
    <lineage>
        <taxon>Eukaryota</taxon>
        <taxon>Viridiplantae</taxon>
        <taxon>Streptophyta</taxon>
        <taxon>Embryophyta</taxon>
        <taxon>Tracheophyta</taxon>
        <taxon>Spermatophyta</taxon>
        <taxon>Magnoliopsida</taxon>
        <taxon>eudicotyledons</taxon>
        <taxon>Gunneridae</taxon>
        <taxon>Pentapetalae</taxon>
        <taxon>asterids</taxon>
        <taxon>lamiids</taxon>
        <taxon>Lamiales</taxon>
        <taxon>Lamiaceae</taxon>
        <taxon>Nepetoideae</taxon>
        <taxon>Elsholtzieae</taxon>
        <taxon>Perilla</taxon>
    </lineage>
</organism>
<evidence type="ECO:0000313" key="2">
    <source>
        <dbReference type="Proteomes" id="UP001190926"/>
    </source>
</evidence>
<keyword evidence="2" id="KW-1185">Reference proteome</keyword>
<protein>
    <recommendedName>
        <fullName evidence="3">Wound-responsive family protein</fullName>
    </recommendedName>
</protein>
<dbReference type="PANTHER" id="PTHR33090">
    <property type="entry name" value="DUF3774 DOMAIN PROTEIN-RELATED"/>
    <property type="match status" value="1"/>
</dbReference>
<gene>
    <name evidence="1" type="ORF">C2S53_003128</name>
</gene>
<reference evidence="1 2" key="1">
    <citation type="journal article" date="2021" name="Nat. Commun.">
        <title>Incipient diploidization of the medicinal plant Perilla within 10,000 years.</title>
        <authorList>
            <person name="Zhang Y."/>
            <person name="Shen Q."/>
            <person name="Leng L."/>
            <person name="Zhang D."/>
            <person name="Chen S."/>
            <person name="Shi Y."/>
            <person name="Ning Z."/>
            <person name="Chen S."/>
        </authorList>
    </citation>
    <scope>NUCLEOTIDE SEQUENCE [LARGE SCALE GENOMIC DNA]</scope>
    <source>
        <strain evidence="2">cv. PC099</strain>
    </source>
</reference>
<accession>A0AAD4PDS9</accession>